<keyword evidence="3" id="KW-1185">Reference proteome</keyword>
<organism evidence="2 3">
    <name type="scientific">Steinernema carpocapsae</name>
    <name type="common">Entomopathogenic nematode</name>
    <dbReference type="NCBI Taxonomy" id="34508"/>
    <lineage>
        <taxon>Eukaryota</taxon>
        <taxon>Metazoa</taxon>
        <taxon>Ecdysozoa</taxon>
        <taxon>Nematoda</taxon>
        <taxon>Chromadorea</taxon>
        <taxon>Rhabditida</taxon>
        <taxon>Tylenchina</taxon>
        <taxon>Panagrolaimomorpha</taxon>
        <taxon>Strongyloidoidea</taxon>
        <taxon>Steinernematidae</taxon>
        <taxon>Steinernema</taxon>
    </lineage>
</organism>
<accession>A0A4U5NWZ9</accession>
<evidence type="ECO:0000313" key="3">
    <source>
        <dbReference type="Proteomes" id="UP000298663"/>
    </source>
</evidence>
<dbReference type="AlphaFoldDB" id="A0A4U5NWZ9"/>
<reference evidence="2 3" key="1">
    <citation type="journal article" date="2015" name="Genome Biol.">
        <title>Comparative genomics of Steinernema reveals deeply conserved gene regulatory networks.</title>
        <authorList>
            <person name="Dillman A.R."/>
            <person name="Macchietto M."/>
            <person name="Porter C.F."/>
            <person name="Rogers A."/>
            <person name="Williams B."/>
            <person name="Antoshechkin I."/>
            <person name="Lee M.M."/>
            <person name="Goodwin Z."/>
            <person name="Lu X."/>
            <person name="Lewis E.E."/>
            <person name="Goodrich-Blair H."/>
            <person name="Stock S.P."/>
            <person name="Adams B.J."/>
            <person name="Sternberg P.W."/>
            <person name="Mortazavi A."/>
        </authorList>
    </citation>
    <scope>NUCLEOTIDE SEQUENCE [LARGE SCALE GENOMIC DNA]</scope>
    <source>
        <strain evidence="2 3">ALL</strain>
    </source>
</reference>
<gene>
    <name evidence="2" type="ORF">L596_012203</name>
</gene>
<evidence type="ECO:0000256" key="1">
    <source>
        <dbReference type="SAM" id="SignalP"/>
    </source>
</evidence>
<comment type="caution">
    <text evidence="2">The sequence shown here is derived from an EMBL/GenBank/DDBJ whole genome shotgun (WGS) entry which is preliminary data.</text>
</comment>
<evidence type="ECO:0000313" key="2">
    <source>
        <dbReference type="EMBL" id="TKR87870.1"/>
    </source>
</evidence>
<feature type="signal peptide" evidence="1">
    <location>
        <begin position="1"/>
        <end position="19"/>
    </location>
</feature>
<name>A0A4U5NWZ9_STECR</name>
<reference evidence="2 3" key="2">
    <citation type="journal article" date="2019" name="G3 (Bethesda)">
        <title>Hybrid Assembly of the Genome of the Entomopathogenic Nematode Steinernema carpocapsae Identifies the X-Chromosome.</title>
        <authorList>
            <person name="Serra L."/>
            <person name="Macchietto M."/>
            <person name="Macias-Munoz A."/>
            <person name="McGill C.J."/>
            <person name="Rodriguez I.M."/>
            <person name="Rodriguez B."/>
            <person name="Murad R."/>
            <person name="Mortazavi A."/>
        </authorList>
    </citation>
    <scope>NUCLEOTIDE SEQUENCE [LARGE SCALE GENOMIC DNA]</scope>
    <source>
        <strain evidence="2 3">ALL</strain>
    </source>
</reference>
<sequence length="74" mass="8210">MMVTYLFIALFLGFIFINAQDTPEEPQEEKPAADSDVEFVCKPECLPTQECKGVTCRAQPCVGICLPFLATNVH</sequence>
<evidence type="ECO:0008006" key="4">
    <source>
        <dbReference type="Google" id="ProtNLM"/>
    </source>
</evidence>
<dbReference type="Proteomes" id="UP000298663">
    <property type="component" value="Unassembled WGS sequence"/>
</dbReference>
<protein>
    <recommendedName>
        <fullName evidence="4">WAP domain-containing protein</fullName>
    </recommendedName>
</protein>
<dbReference type="EMBL" id="AZBU02000003">
    <property type="protein sequence ID" value="TKR87870.1"/>
    <property type="molecule type" value="Genomic_DNA"/>
</dbReference>
<proteinExistence type="predicted"/>
<keyword evidence="1" id="KW-0732">Signal</keyword>
<feature type="chain" id="PRO_5020801149" description="WAP domain-containing protein" evidence="1">
    <location>
        <begin position="20"/>
        <end position="74"/>
    </location>
</feature>